<organism evidence="1">
    <name type="scientific">marine sediment metagenome</name>
    <dbReference type="NCBI Taxonomy" id="412755"/>
    <lineage>
        <taxon>unclassified sequences</taxon>
        <taxon>metagenomes</taxon>
        <taxon>ecological metagenomes</taxon>
    </lineage>
</organism>
<dbReference type="AlphaFoldDB" id="X0VRA1"/>
<protein>
    <submittedName>
        <fullName evidence="1">Uncharacterized protein</fullName>
    </submittedName>
</protein>
<name>X0VRA1_9ZZZZ</name>
<dbReference type="EMBL" id="BARS01032987">
    <property type="protein sequence ID" value="GAG20765.1"/>
    <property type="molecule type" value="Genomic_DNA"/>
</dbReference>
<comment type="caution">
    <text evidence="1">The sequence shown here is derived from an EMBL/GenBank/DDBJ whole genome shotgun (WGS) entry which is preliminary data.</text>
</comment>
<reference evidence="1" key="1">
    <citation type="journal article" date="2014" name="Front. Microbiol.">
        <title>High frequency of phylogenetically diverse reductive dehalogenase-homologous genes in deep subseafloor sedimentary metagenomes.</title>
        <authorList>
            <person name="Kawai M."/>
            <person name="Futagami T."/>
            <person name="Toyoda A."/>
            <person name="Takaki Y."/>
            <person name="Nishi S."/>
            <person name="Hori S."/>
            <person name="Arai W."/>
            <person name="Tsubouchi T."/>
            <person name="Morono Y."/>
            <person name="Uchiyama I."/>
            <person name="Ito T."/>
            <person name="Fujiyama A."/>
            <person name="Inagaki F."/>
            <person name="Takami H."/>
        </authorList>
    </citation>
    <scope>NUCLEOTIDE SEQUENCE</scope>
    <source>
        <strain evidence="1">Expedition CK06-06</strain>
    </source>
</reference>
<proteinExistence type="predicted"/>
<accession>X0VRA1</accession>
<gene>
    <name evidence="1" type="ORF">S01H1_51135</name>
</gene>
<feature type="non-terminal residue" evidence="1">
    <location>
        <position position="46"/>
    </location>
</feature>
<evidence type="ECO:0000313" key="1">
    <source>
        <dbReference type="EMBL" id="GAG20765.1"/>
    </source>
</evidence>
<sequence length="46" mass="5106">MIITLKQLKETGACQEFIDKFKEVVGSQTADFEFNQAAQGLMLADP</sequence>